<evidence type="ECO:0000256" key="2">
    <source>
        <dbReference type="ARBA" id="ARBA00023015"/>
    </source>
</evidence>
<feature type="non-terminal residue" evidence="9">
    <location>
        <position position="1"/>
    </location>
</feature>
<dbReference type="Gene3D" id="3.30.460.10">
    <property type="entry name" value="Beta Polymerase, domain 2"/>
    <property type="match status" value="1"/>
</dbReference>
<evidence type="ECO:0000256" key="7">
    <source>
        <dbReference type="SAM" id="Phobius"/>
    </source>
</evidence>
<dbReference type="InterPro" id="IPR049402">
    <property type="entry name" value="DZF_dom_C"/>
</dbReference>
<dbReference type="SUPFAM" id="SSF81301">
    <property type="entry name" value="Nucleotidyltransferase"/>
    <property type="match status" value="1"/>
</dbReference>
<comment type="subcellular location">
    <subcellularLocation>
        <location evidence="1">Nucleus</location>
    </subcellularLocation>
</comment>
<evidence type="ECO:0000256" key="4">
    <source>
        <dbReference type="ARBA" id="ARBA00023159"/>
    </source>
</evidence>
<keyword evidence="5" id="KW-0804">Transcription</keyword>
<keyword evidence="4" id="KW-0010">Activator</keyword>
<sequence length="429" mass="47710">FNMVEFRKLLRWFVFLVFTVRVVLMSQPLTFRPGPPPFHNRQPPHKGGRGVYYQTHMPFDPVCCASVFPGANGTPEEDSFVNAIMVHHSKLTPSPDEQQAVASLVTKVTECLEAIAVYPGKFEQNHIEETRPIGSFKKGTMLAGHCVADLVVILRALPTFEATSTLGQLLKDEFLSKETDANGDDDPEVHARPYGFDFAYLGATIRVAFSTHQSMIKKTNPEIHISAADQLLALAGIRHARWAEENASHPNVKALIRILKDFRRRFLGFNYLSPWHLDLLAFYAVMQNPSNQPLSLPTAFRRVIQVLSAGLFLPGSAGFIDPCEPNNRRVHSSIPLLQKDEICCAAQTICRIIGQNRYSVLFDVQRGTSPMSPESLASLANKLPGLEVLPSETVYVEPTSTSIDDSTRQETDEDIISEVEALDNNEPAV</sequence>
<dbReference type="AlphaFoldDB" id="A0A0X3NUY3"/>
<keyword evidence="3" id="KW-0238">DNA-binding</keyword>
<dbReference type="GO" id="GO:0003677">
    <property type="term" value="F:DNA binding"/>
    <property type="evidence" value="ECO:0007669"/>
    <property type="project" value="UniProtKB-KW"/>
</dbReference>
<feature type="domain" description="DZF" evidence="8">
    <location>
        <begin position="49"/>
        <end position="413"/>
    </location>
</feature>
<keyword evidence="2" id="KW-0805">Transcription regulation</keyword>
<keyword evidence="7" id="KW-0812">Transmembrane</keyword>
<accession>A0A0X3NUY3</accession>
<dbReference type="EMBL" id="GEEE01019631">
    <property type="protein sequence ID" value="JAP43594.1"/>
    <property type="molecule type" value="Transcribed_RNA"/>
</dbReference>
<evidence type="ECO:0000259" key="8">
    <source>
        <dbReference type="PROSITE" id="PS51703"/>
    </source>
</evidence>
<dbReference type="GO" id="GO:0045893">
    <property type="term" value="P:positive regulation of DNA-templated transcription"/>
    <property type="evidence" value="ECO:0007669"/>
    <property type="project" value="TreeGrafter"/>
</dbReference>
<dbReference type="PANTHER" id="PTHR46447:SF1">
    <property type="entry name" value="INTERLEUKIN ENHANCER-BINDING FACTOR 2"/>
    <property type="match status" value="1"/>
</dbReference>
<evidence type="ECO:0000256" key="1">
    <source>
        <dbReference type="ARBA" id="ARBA00004123"/>
    </source>
</evidence>
<name>A0A0X3NUY3_SCHSO</name>
<proteinExistence type="predicted"/>
<keyword evidence="7" id="KW-1133">Transmembrane helix</keyword>
<dbReference type="PROSITE" id="PS51703">
    <property type="entry name" value="DZF"/>
    <property type="match status" value="1"/>
</dbReference>
<keyword evidence="7" id="KW-0472">Membrane</keyword>
<organism evidence="9">
    <name type="scientific">Schistocephalus solidus</name>
    <name type="common">Tapeworm</name>
    <dbReference type="NCBI Taxonomy" id="70667"/>
    <lineage>
        <taxon>Eukaryota</taxon>
        <taxon>Metazoa</taxon>
        <taxon>Spiralia</taxon>
        <taxon>Lophotrochozoa</taxon>
        <taxon>Platyhelminthes</taxon>
        <taxon>Cestoda</taxon>
        <taxon>Eucestoda</taxon>
        <taxon>Diphyllobothriidea</taxon>
        <taxon>Diphyllobothriidae</taxon>
        <taxon>Schistocephalus</taxon>
    </lineage>
</organism>
<reference evidence="9" key="1">
    <citation type="submission" date="2016-01" db="EMBL/GenBank/DDBJ databases">
        <title>Reference transcriptome for the parasite Schistocephalus solidus: insights into the molecular evolution of parasitism.</title>
        <authorList>
            <person name="Hebert F.O."/>
            <person name="Grambauer S."/>
            <person name="Barber I."/>
            <person name="Landry C.R."/>
            <person name="Aubin-Horth N."/>
        </authorList>
    </citation>
    <scope>NUCLEOTIDE SEQUENCE</scope>
</reference>
<keyword evidence="6" id="KW-0539">Nucleus</keyword>
<evidence type="ECO:0000256" key="5">
    <source>
        <dbReference type="ARBA" id="ARBA00023163"/>
    </source>
</evidence>
<evidence type="ECO:0000256" key="6">
    <source>
        <dbReference type="ARBA" id="ARBA00023242"/>
    </source>
</evidence>
<dbReference type="PANTHER" id="PTHR46447">
    <property type="entry name" value="INTERLEUKIN ENHANCER-BINDING FACTOR"/>
    <property type="match status" value="1"/>
</dbReference>
<gene>
    <name evidence="9" type="primary">ILF2</name>
    <name evidence="9" type="ORF">TR86757</name>
</gene>
<protein>
    <submittedName>
        <fullName evidence="9">Interleukin enhancer-binding factor 2 homolog</fullName>
    </submittedName>
</protein>
<evidence type="ECO:0000256" key="3">
    <source>
        <dbReference type="ARBA" id="ARBA00023125"/>
    </source>
</evidence>
<dbReference type="Gene3D" id="1.10.1410.40">
    <property type="match status" value="1"/>
</dbReference>
<dbReference type="Pfam" id="PF20965">
    <property type="entry name" value="DZF_C"/>
    <property type="match status" value="1"/>
</dbReference>
<dbReference type="InterPro" id="IPR043519">
    <property type="entry name" value="NT_sf"/>
</dbReference>
<evidence type="ECO:0000313" key="9">
    <source>
        <dbReference type="EMBL" id="JAP43594.1"/>
    </source>
</evidence>
<dbReference type="InterPro" id="IPR049401">
    <property type="entry name" value="DZF_dom_N"/>
</dbReference>
<dbReference type="GO" id="GO:0003725">
    <property type="term" value="F:double-stranded RNA binding"/>
    <property type="evidence" value="ECO:0007669"/>
    <property type="project" value="TreeGrafter"/>
</dbReference>
<dbReference type="InterPro" id="IPR052134">
    <property type="entry name" value="ILF2"/>
</dbReference>
<dbReference type="PROSITE" id="PS50152">
    <property type="entry name" value="25A_SYNTH_3"/>
    <property type="match status" value="1"/>
</dbReference>
<dbReference type="Pfam" id="PF07528">
    <property type="entry name" value="DZF_N"/>
    <property type="match status" value="1"/>
</dbReference>
<feature type="transmembrane region" description="Helical" evidence="7">
    <location>
        <begin position="12"/>
        <end position="31"/>
    </location>
</feature>
<dbReference type="GO" id="GO:0071013">
    <property type="term" value="C:catalytic step 2 spliceosome"/>
    <property type="evidence" value="ECO:0007669"/>
    <property type="project" value="TreeGrafter"/>
</dbReference>
<dbReference type="InterPro" id="IPR006561">
    <property type="entry name" value="DZF_dom"/>
</dbReference>
<dbReference type="SMART" id="SM00572">
    <property type="entry name" value="DZF"/>
    <property type="match status" value="1"/>
</dbReference>